<evidence type="ECO:0008006" key="3">
    <source>
        <dbReference type="Google" id="ProtNLM"/>
    </source>
</evidence>
<dbReference type="PROSITE" id="PS51257">
    <property type="entry name" value="PROKAR_LIPOPROTEIN"/>
    <property type="match status" value="1"/>
</dbReference>
<gene>
    <name evidence="1" type="ORF">Thiowin_04249</name>
</gene>
<accession>A0ABZ0SES1</accession>
<sequence>MFTFSRRLLSCSLVPRRMISAAAVFLSLMLIGCASGDGPYLFDAGPGARFSGVSEQKALARIQHFCGNDSVGDQRLGTLLESNQAFRALTREFYRGEISNDEYIDRVFRLHPAADGNVPAIGCVIAEFNNCLAGDCGLKKATSGPASAPAAERNLAMPVTAETEMSVVPELEAEL</sequence>
<proteinExistence type="predicted"/>
<dbReference type="EMBL" id="CP121472">
    <property type="protein sequence ID" value="WPL19143.1"/>
    <property type="molecule type" value="Genomic_DNA"/>
</dbReference>
<keyword evidence="2" id="KW-1185">Reference proteome</keyword>
<reference evidence="1 2" key="1">
    <citation type="journal article" date="2023" name="Microorganisms">
        <title>Thiorhodovibrio frisius and Trv. litoralis spp. nov., Two Novel Members from a Clade of Fastidious Purple Sulfur Bacteria That Exhibit Unique Red-Shifted Light-Harvesting Capabilities.</title>
        <authorList>
            <person name="Methner A."/>
            <person name="Kuzyk S.B."/>
            <person name="Petersen J."/>
            <person name="Bauer S."/>
            <person name="Brinkmann H."/>
            <person name="Sichau K."/>
            <person name="Wanner G."/>
            <person name="Wolf J."/>
            <person name="Neumann-Schaal M."/>
            <person name="Henke P."/>
            <person name="Tank M."/>
            <person name="Sproer C."/>
            <person name="Bunk B."/>
            <person name="Overmann J."/>
        </authorList>
    </citation>
    <scope>NUCLEOTIDE SEQUENCE [LARGE SCALE GENOMIC DNA]</scope>
    <source>
        <strain evidence="1 2">DSM 6702</strain>
    </source>
</reference>
<evidence type="ECO:0000313" key="1">
    <source>
        <dbReference type="EMBL" id="WPL19143.1"/>
    </source>
</evidence>
<organism evidence="1 2">
    <name type="scientific">Thiorhodovibrio winogradskyi</name>
    <dbReference type="NCBI Taxonomy" id="77007"/>
    <lineage>
        <taxon>Bacteria</taxon>
        <taxon>Pseudomonadati</taxon>
        <taxon>Pseudomonadota</taxon>
        <taxon>Gammaproteobacteria</taxon>
        <taxon>Chromatiales</taxon>
        <taxon>Chromatiaceae</taxon>
        <taxon>Thiorhodovibrio</taxon>
    </lineage>
</organism>
<name>A0ABZ0SES1_9GAMM</name>
<protein>
    <recommendedName>
        <fullName evidence="3">Lipoprotein</fullName>
    </recommendedName>
</protein>
<dbReference type="Proteomes" id="UP001432180">
    <property type="component" value="Chromosome"/>
</dbReference>
<evidence type="ECO:0000313" key="2">
    <source>
        <dbReference type="Proteomes" id="UP001432180"/>
    </source>
</evidence>